<protein>
    <submittedName>
        <fullName evidence="2">Uncharacterized protein</fullName>
    </submittedName>
</protein>
<dbReference type="EMBL" id="JRPN01000024">
    <property type="protein sequence ID" value="KGT75796.1"/>
    <property type="molecule type" value="Genomic_DNA"/>
</dbReference>
<feature type="compositionally biased region" description="Low complexity" evidence="1">
    <location>
        <begin position="105"/>
        <end position="123"/>
    </location>
</feature>
<evidence type="ECO:0000313" key="2">
    <source>
        <dbReference type="EMBL" id="KGT75796.1"/>
    </source>
</evidence>
<accession>A0A0A3XRK3</accession>
<gene>
    <name evidence="2" type="ORF">MA20_31880</name>
</gene>
<reference evidence="2 3" key="1">
    <citation type="submission" date="2014-09" db="EMBL/GenBank/DDBJ databases">
        <title>Draft genome of Bradyrhizobium japonicum Is-34.</title>
        <authorList>
            <person name="Tsurumaru H."/>
            <person name="Yamakawa T."/>
            <person name="Hashimoto S."/>
            <person name="Okizaki K."/>
            <person name="Kanesaki Y."/>
            <person name="Yoshikawa H."/>
            <person name="Yajima S."/>
        </authorList>
    </citation>
    <scope>NUCLEOTIDE SEQUENCE [LARGE SCALE GENOMIC DNA]</scope>
    <source>
        <strain evidence="2 3">Is-34</strain>
    </source>
</reference>
<feature type="compositionally biased region" description="Polar residues" evidence="1">
    <location>
        <begin position="126"/>
        <end position="144"/>
    </location>
</feature>
<dbReference type="AlphaFoldDB" id="A0A0A3XRK3"/>
<proteinExistence type="predicted"/>
<feature type="region of interest" description="Disordered" evidence="1">
    <location>
        <begin position="96"/>
        <end position="144"/>
    </location>
</feature>
<sequence>MDALTFFVTSNHLKVRLTRLSLHPDLWKYGQGTVMTPTFKGLGSALAKLKHDLDLQAEPLMADIVEVAGTAPDLLKQAQVELARTKQAVADIKGFVEGLTGSNGGPPLSGSSSSSEASGTVAETVPASSDGTTDQKLTVNGVQA</sequence>
<name>A0A0A3XRK3_BRAJP</name>
<evidence type="ECO:0000256" key="1">
    <source>
        <dbReference type="SAM" id="MobiDB-lite"/>
    </source>
</evidence>
<comment type="caution">
    <text evidence="2">The sequence shown here is derived from an EMBL/GenBank/DDBJ whole genome shotgun (WGS) entry which is preliminary data.</text>
</comment>
<dbReference type="Proteomes" id="UP000030377">
    <property type="component" value="Unassembled WGS sequence"/>
</dbReference>
<organism evidence="2 3">
    <name type="scientific">Bradyrhizobium japonicum</name>
    <dbReference type="NCBI Taxonomy" id="375"/>
    <lineage>
        <taxon>Bacteria</taxon>
        <taxon>Pseudomonadati</taxon>
        <taxon>Pseudomonadota</taxon>
        <taxon>Alphaproteobacteria</taxon>
        <taxon>Hyphomicrobiales</taxon>
        <taxon>Nitrobacteraceae</taxon>
        <taxon>Bradyrhizobium</taxon>
    </lineage>
</organism>
<evidence type="ECO:0000313" key="3">
    <source>
        <dbReference type="Proteomes" id="UP000030377"/>
    </source>
</evidence>